<comment type="caution">
    <text evidence="2">The sequence shown here is derived from an EMBL/GenBank/DDBJ whole genome shotgun (WGS) entry which is preliminary data.</text>
</comment>
<dbReference type="AlphaFoldDB" id="A0A918UFH7"/>
<accession>A0A918UFH7</accession>
<reference evidence="2" key="2">
    <citation type="submission" date="2020-09" db="EMBL/GenBank/DDBJ databases">
        <authorList>
            <person name="Sun Q."/>
            <person name="Ohkuma M."/>
        </authorList>
    </citation>
    <scope>NUCLEOTIDE SEQUENCE</scope>
    <source>
        <strain evidence="2">JCM 4815</strain>
    </source>
</reference>
<sequence>MSGVYEADTAGLRRSIDGMKRLPEMAKGLEEKFRRQENDYTEWPGWTDDFALEVRPRYDDNNRSCTEFSTALFTALDGLVSATLANLDNIEGTRADGTDMISEHARRTGSVFGDGEGDADGSGRH</sequence>
<feature type="region of interest" description="Disordered" evidence="1">
    <location>
        <begin position="98"/>
        <end position="125"/>
    </location>
</feature>
<gene>
    <name evidence="2" type="ORF">GCM10010365_19650</name>
</gene>
<evidence type="ECO:0000313" key="2">
    <source>
        <dbReference type="EMBL" id="GGZ00879.1"/>
    </source>
</evidence>
<name>A0A918UFH7_9ACTN</name>
<dbReference type="RefSeq" id="WP_189857307.1">
    <property type="nucleotide sequence ID" value="NZ_BMVW01000002.1"/>
</dbReference>
<reference evidence="2" key="1">
    <citation type="journal article" date="2014" name="Int. J. Syst. Evol. Microbiol.">
        <title>Complete genome sequence of Corynebacterium casei LMG S-19264T (=DSM 44701T), isolated from a smear-ripened cheese.</title>
        <authorList>
            <consortium name="US DOE Joint Genome Institute (JGI-PGF)"/>
            <person name="Walter F."/>
            <person name="Albersmeier A."/>
            <person name="Kalinowski J."/>
            <person name="Ruckert C."/>
        </authorList>
    </citation>
    <scope>NUCLEOTIDE SEQUENCE</scope>
    <source>
        <strain evidence="2">JCM 4815</strain>
    </source>
</reference>
<keyword evidence="3" id="KW-1185">Reference proteome</keyword>
<organism evidence="2 3">
    <name type="scientific">Streptomyces poonensis</name>
    <dbReference type="NCBI Taxonomy" id="68255"/>
    <lineage>
        <taxon>Bacteria</taxon>
        <taxon>Bacillati</taxon>
        <taxon>Actinomycetota</taxon>
        <taxon>Actinomycetes</taxon>
        <taxon>Kitasatosporales</taxon>
        <taxon>Streptomycetaceae</taxon>
        <taxon>Streptomyces</taxon>
    </lineage>
</organism>
<protein>
    <submittedName>
        <fullName evidence="2">Uncharacterized protein</fullName>
    </submittedName>
</protein>
<dbReference type="Proteomes" id="UP000622166">
    <property type="component" value="Unassembled WGS sequence"/>
</dbReference>
<evidence type="ECO:0000256" key="1">
    <source>
        <dbReference type="SAM" id="MobiDB-lite"/>
    </source>
</evidence>
<dbReference type="EMBL" id="BMVW01000002">
    <property type="protein sequence ID" value="GGZ00879.1"/>
    <property type="molecule type" value="Genomic_DNA"/>
</dbReference>
<proteinExistence type="predicted"/>
<evidence type="ECO:0000313" key="3">
    <source>
        <dbReference type="Proteomes" id="UP000622166"/>
    </source>
</evidence>